<keyword evidence="2" id="KW-0812">Transmembrane</keyword>
<feature type="domain" description="Pyruvate/ketoisovalerate oxidoreductase catalytic" evidence="3">
    <location>
        <begin position="12"/>
        <end position="174"/>
    </location>
</feature>
<proteinExistence type="predicted"/>
<dbReference type="InterPro" id="IPR052554">
    <property type="entry name" value="2-oxoglutarate_synth_KorC"/>
</dbReference>
<gene>
    <name evidence="4" type="ORF">U14_01312</name>
</gene>
<dbReference type="AlphaFoldDB" id="A0A0S6VXT8"/>
<evidence type="ECO:0000259" key="3">
    <source>
        <dbReference type="Pfam" id="PF01558"/>
    </source>
</evidence>
<dbReference type="HOGENOM" id="CLU_087284_0_0_0"/>
<dbReference type="Gene3D" id="3.40.920.10">
    <property type="entry name" value="Pyruvate-ferredoxin oxidoreductase, PFOR, domain III"/>
    <property type="match status" value="1"/>
</dbReference>
<dbReference type="PANTHER" id="PTHR42730">
    <property type="entry name" value="2-OXOGLUTARATE SYNTHASE SUBUNIT KORC"/>
    <property type="match status" value="1"/>
</dbReference>
<evidence type="ECO:0000256" key="2">
    <source>
        <dbReference type="SAM" id="Phobius"/>
    </source>
</evidence>
<sequence length="181" mass="19608">MERQRIVFSGAGGQGVITAGIILAEAAVLYEGLNATQAQSYGPEARGGATRSDVIISDADIRYPKVAQPNILVTLTQEAYNKYVAIVRPGGMVIADARFVTLLNAVDARQIALPMHQRVMERIGKPIVLNICMLGALLGIAKLVNADSILAVLERRIPRDFLPMNRQALELGLELGTPYQR</sequence>
<evidence type="ECO:0000313" key="5">
    <source>
        <dbReference type="Proteomes" id="UP000030700"/>
    </source>
</evidence>
<dbReference type="SUPFAM" id="SSF53323">
    <property type="entry name" value="Pyruvate-ferredoxin oxidoreductase, PFOR, domain III"/>
    <property type="match status" value="1"/>
</dbReference>
<accession>A0A0S6VXT8</accession>
<keyword evidence="5" id="KW-1185">Reference proteome</keyword>
<keyword evidence="1" id="KW-0560">Oxidoreductase</keyword>
<dbReference type="Pfam" id="PF01558">
    <property type="entry name" value="POR"/>
    <property type="match status" value="1"/>
</dbReference>
<dbReference type="STRING" id="1499966.U14_01312"/>
<reference evidence="4" key="1">
    <citation type="journal article" date="2015" name="PeerJ">
        <title>First genomic representation of candidate bacterial phylum KSB3 points to enhanced environmental sensing as a trigger of wastewater bulking.</title>
        <authorList>
            <person name="Sekiguchi Y."/>
            <person name="Ohashi A."/>
            <person name="Parks D.H."/>
            <person name="Yamauchi T."/>
            <person name="Tyson G.W."/>
            <person name="Hugenholtz P."/>
        </authorList>
    </citation>
    <scope>NUCLEOTIDE SEQUENCE [LARGE SCALE GENOMIC DNA]</scope>
</reference>
<name>A0A0S6VXT8_9BACT</name>
<dbReference type="EMBL" id="DF820455">
    <property type="protein sequence ID" value="GAK50086.1"/>
    <property type="molecule type" value="Genomic_DNA"/>
</dbReference>
<dbReference type="InterPro" id="IPR019752">
    <property type="entry name" value="Pyrv/ketoisovalerate_OxRed_cat"/>
</dbReference>
<protein>
    <submittedName>
        <fullName evidence="4">PorA1 protein</fullName>
    </submittedName>
</protein>
<keyword evidence="2" id="KW-1133">Transmembrane helix</keyword>
<dbReference type="InterPro" id="IPR002869">
    <property type="entry name" value="Pyrv_flavodox_OxRed_cen"/>
</dbReference>
<dbReference type="PANTHER" id="PTHR42730:SF1">
    <property type="entry name" value="2-OXOGLUTARATE SYNTHASE SUBUNIT KORC"/>
    <property type="match status" value="1"/>
</dbReference>
<evidence type="ECO:0000313" key="4">
    <source>
        <dbReference type="EMBL" id="GAK50086.1"/>
    </source>
</evidence>
<dbReference type="GO" id="GO:0016903">
    <property type="term" value="F:oxidoreductase activity, acting on the aldehyde or oxo group of donors"/>
    <property type="evidence" value="ECO:0007669"/>
    <property type="project" value="InterPro"/>
</dbReference>
<keyword evidence="2" id="KW-0472">Membrane</keyword>
<dbReference type="Proteomes" id="UP000030700">
    <property type="component" value="Unassembled WGS sequence"/>
</dbReference>
<organism evidence="4">
    <name type="scientific">Candidatus Moduliflexus flocculans</name>
    <dbReference type="NCBI Taxonomy" id="1499966"/>
    <lineage>
        <taxon>Bacteria</taxon>
        <taxon>Candidatus Moduliflexota</taxon>
        <taxon>Candidatus Moduliflexia</taxon>
        <taxon>Candidatus Moduliflexales</taxon>
        <taxon>Candidatus Moduliflexaceae</taxon>
    </lineage>
</organism>
<evidence type="ECO:0000256" key="1">
    <source>
        <dbReference type="ARBA" id="ARBA00023002"/>
    </source>
</evidence>
<feature type="transmembrane region" description="Helical" evidence="2">
    <location>
        <begin position="127"/>
        <end position="144"/>
    </location>
</feature>